<dbReference type="GO" id="GO:0003677">
    <property type="term" value="F:DNA binding"/>
    <property type="evidence" value="ECO:0007669"/>
    <property type="project" value="UniProtKB-KW"/>
</dbReference>
<evidence type="ECO:0000259" key="8">
    <source>
        <dbReference type="PROSITE" id="PS50043"/>
    </source>
</evidence>
<dbReference type="Pfam" id="PF08281">
    <property type="entry name" value="Sigma70_r4_2"/>
    <property type="match status" value="1"/>
</dbReference>
<name>Q01PL2_SOLUE</name>
<reference evidence="9" key="1">
    <citation type="submission" date="2006-10" db="EMBL/GenBank/DDBJ databases">
        <title>Complete sequence of Solibacter usitatus Ellin6076.</title>
        <authorList>
            <consortium name="US DOE Joint Genome Institute"/>
            <person name="Copeland A."/>
            <person name="Lucas S."/>
            <person name="Lapidus A."/>
            <person name="Barry K."/>
            <person name="Detter J.C."/>
            <person name="Glavina del Rio T."/>
            <person name="Hammon N."/>
            <person name="Israni S."/>
            <person name="Dalin E."/>
            <person name="Tice H."/>
            <person name="Pitluck S."/>
            <person name="Thompson L.S."/>
            <person name="Brettin T."/>
            <person name="Bruce D."/>
            <person name="Han C."/>
            <person name="Tapia R."/>
            <person name="Gilna P."/>
            <person name="Schmutz J."/>
            <person name="Larimer F."/>
            <person name="Land M."/>
            <person name="Hauser L."/>
            <person name="Kyrpides N."/>
            <person name="Mikhailova N."/>
            <person name="Janssen P.H."/>
            <person name="Kuske C.R."/>
            <person name="Richardson P."/>
        </authorList>
    </citation>
    <scope>NUCLEOTIDE SEQUENCE</scope>
    <source>
        <strain evidence="9">Ellin6076</strain>
    </source>
</reference>
<keyword evidence="6" id="KW-0804">Transcription</keyword>
<organism evidence="9">
    <name type="scientific">Solibacter usitatus (strain Ellin6076)</name>
    <dbReference type="NCBI Taxonomy" id="234267"/>
    <lineage>
        <taxon>Bacteria</taxon>
        <taxon>Pseudomonadati</taxon>
        <taxon>Acidobacteriota</taxon>
        <taxon>Terriglobia</taxon>
        <taxon>Bryobacterales</taxon>
        <taxon>Solibacteraceae</taxon>
        <taxon>Candidatus Solibacter</taxon>
    </lineage>
</organism>
<dbReference type="SUPFAM" id="SSF46894">
    <property type="entry name" value="C-terminal effector domain of the bipartite response regulators"/>
    <property type="match status" value="1"/>
</dbReference>
<dbReference type="InterPro" id="IPR000792">
    <property type="entry name" value="Tscrpt_reg_LuxR_C"/>
</dbReference>
<protein>
    <recommendedName>
        <fullName evidence="2">RNA polymerase sigma factor SigS</fullName>
    </recommendedName>
</protein>
<evidence type="ECO:0000256" key="7">
    <source>
        <dbReference type="ARBA" id="ARBA00024701"/>
    </source>
</evidence>
<evidence type="ECO:0000256" key="1">
    <source>
        <dbReference type="ARBA" id="ARBA00007788"/>
    </source>
</evidence>
<dbReference type="Gene3D" id="1.10.1740.10">
    <property type="match status" value="1"/>
</dbReference>
<evidence type="ECO:0000256" key="3">
    <source>
        <dbReference type="ARBA" id="ARBA00023015"/>
    </source>
</evidence>
<keyword evidence="4" id="KW-0731">Sigma factor</keyword>
<evidence type="ECO:0000256" key="2">
    <source>
        <dbReference type="ARBA" id="ARBA00021245"/>
    </source>
</evidence>
<dbReference type="InterPro" id="IPR014284">
    <property type="entry name" value="RNA_pol_sigma-70_dom"/>
</dbReference>
<dbReference type="STRING" id="234267.Acid_7500"/>
<evidence type="ECO:0000313" key="9">
    <source>
        <dbReference type="EMBL" id="ABJ88408.1"/>
    </source>
</evidence>
<dbReference type="InterPro" id="IPR036388">
    <property type="entry name" value="WH-like_DNA-bd_sf"/>
</dbReference>
<dbReference type="NCBIfam" id="TIGR02937">
    <property type="entry name" value="sigma70-ECF"/>
    <property type="match status" value="1"/>
</dbReference>
<comment type="function">
    <text evidence="7">Sigma factors are initiation factors that promote the attachment of RNA polymerase to specific initiation sites and are then released. Sigma-S contributes to the protection against external stress, thus playing a role in cellular fitness and survival.</text>
</comment>
<dbReference type="Gene3D" id="1.10.10.10">
    <property type="entry name" value="Winged helix-like DNA-binding domain superfamily/Winged helix DNA-binding domain"/>
    <property type="match status" value="1"/>
</dbReference>
<keyword evidence="5" id="KW-0238">DNA-binding</keyword>
<dbReference type="InParanoid" id="Q01PL2"/>
<dbReference type="eggNOG" id="COG1595">
    <property type="taxonomic scope" value="Bacteria"/>
</dbReference>
<evidence type="ECO:0000256" key="5">
    <source>
        <dbReference type="ARBA" id="ARBA00023125"/>
    </source>
</evidence>
<dbReference type="EMBL" id="CP000473">
    <property type="protein sequence ID" value="ABJ88408.1"/>
    <property type="molecule type" value="Genomic_DNA"/>
</dbReference>
<keyword evidence="3" id="KW-0805">Transcription regulation</keyword>
<dbReference type="SMART" id="SM00421">
    <property type="entry name" value="HTH_LUXR"/>
    <property type="match status" value="1"/>
</dbReference>
<dbReference type="CDD" id="cd06170">
    <property type="entry name" value="LuxR_C_like"/>
    <property type="match status" value="1"/>
</dbReference>
<dbReference type="GO" id="GO:0006352">
    <property type="term" value="P:DNA-templated transcription initiation"/>
    <property type="evidence" value="ECO:0007669"/>
    <property type="project" value="InterPro"/>
</dbReference>
<gene>
    <name evidence="9" type="ordered locus">Acid_7500</name>
</gene>
<dbReference type="InterPro" id="IPR039425">
    <property type="entry name" value="RNA_pol_sigma-70-like"/>
</dbReference>
<sequence length="190" mass="20979">MATNETELECEVAALYTAHARELHRFAALTLHQQDGASDAVQEAFLRYFAERKCGGTIENPRAWLYRVLHNYLLDRQARASVKREVAAEEMVEPLDEANNPEARVARSQAARQIAEDLTGREFECLLLRAEGLSYEEMATALGIRSGTVGALLARVRRKLLDVKGDHGAVRMGIAEALGSLLHEGGSYPS</sequence>
<dbReference type="PANTHER" id="PTHR43133">
    <property type="entry name" value="RNA POLYMERASE ECF-TYPE SIGMA FACTO"/>
    <property type="match status" value="1"/>
</dbReference>
<dbReference type="KEGG" id="sus:Acid_7500"/>
<accession>Q01PL2</accession>
<dbReference type="GO" id="GO:0016987">
    <property type="term" value="F:sigma factor activity"/>
    <property type="evidence" value="ECO:0007669"/>
    <property type="project" value="UniProtKB-KW"/>
</dbReference>
<evidence type="ECO:0000256" key="4">
    <source>
        <dbReference type="ARBA" id="ARBA00023082"/>
    </source>
</evidence>
<dbReference type="PRINTS" id="PR00038">
    <property type="entry name" value="HTHLUXR"/>
</dbReference>
<dbReference type="InterPro" id="IPR013325">
    <property type="entry name" value="RNA_pol_sigma_r2"/>
</dbReference>
<dbReference type="AlphaFoldDB" id="Q01PL2"/>
<dbReference type="PANTHER" id="PTHR43133:SF8">
    <property type="entry name" value="RNA POLYMERASE SIGMA FACTOR HI_1459-RELATED"/>
    <property type="match status" value="1"/>
</dbReference>
<feature type="domain" description="HTH luxR-type" evidence="8">
    <location>
        <begin position="111"/>
        <end position="177"/>
    </location>
</feature>
<dbReference type="InterPro" id="IPR016032">
    <property type="entry name" value="Sig_transdc_resp-reg_C-effctor"/>
</dbReference>
<dbReference type="SUPFAM" id="SSF88946">
    <property type="entry name" value="Sigma2 domain of RNA polymerase sigma factors"/>
    <property type="match status" value="1"/>
</dbReference>
<dbReference type="Pfam" id="PF04542">
    <property type="entry name" value="Sigma70_r2"/>
    <property type="match status" value="1"/>
</dbReference>
<proteinExistence type="inferred from homology"/>
<dbReference type="OrthoDB" id="128598at2"/>
<dbReference type="InterPro" id="IPR013249">
    <property type="entry name" value="RNA_pol_sigma70_r4_t2"/>
</dbReference>
<dbReference type="HOGENOM" id="CLU_047691_12_5_0"/>
<evidence type="ECO:0000256" key="6">
    <source>
        <dbReference type="ARBA" id="ARBA00023163"/>
    </source>
</evidence>
<dbReference type="InterPro" id="IPR007627">
    <property type="entry name" value="RNA_pol_sigma70_r2"/>
</dbReference>
<dbReference type="PROSITE" id="PS50043">
    <property type="entry name" value="HTH_LUXR_2"/>
    <property type="match status" value="1"/>
</dbReference>
<comment type="similarity">
    <text evidence="1">Belongs to the sigma-70 factor family.</text>
</comment>